<proteinExistence type="predicted"/>
<evidence type="ECO:0000313" key="3">
    <source>
        <dbReference type="Proteomes" id="UP000246085"/>
    </source>
</evidence>
<evidence type="ECO:0000313" key="1">
    <source>
        <dbReference type="EMBL" id="MBP0115670.1"/>
    </source>
</evidence>
<accession>A0A2U3PZS0</accession>
<gene>
    <name evidence="2" type="ORF">BRAD3257_3631</name>
    <name evidence="1" type="ORF">JWS04_32320</name>
</gene>
<organism evidence="2 3">
    <name type="scientific">Bradyrhizobium vignae</name>
    <dbReference type="NCBI Taxonomy" id="1549949"/>
    <lineage>
        <taxon>Bacteria</taxon>
        <taxon>Pseudomonadati</taxon>
        <taxon>Pseudomonadota</taxon>
        <taxon>Alphaproteobacteria</taxon>
        <taxon>Hyphomicrobiales</taxon>
        <taxon>Nitrobacteraceae</taxon>
        <taxon>Bradyrhizobium</taxon>
    </lineage>
</organism>
<reference evidence="1 4" key="2">
    <citation type="submission" date="2021-03" db="EMBL/GenBank/DDBJ databases">
        <title>Genome Sequence of Bradyrhizobium vignae strain ISRA400.</title>
        <authorList>
            <person name="Tisa L.S."/>
            <person name="Svistoonoff S."/>
            <person name="Hocher V."/>
            <person name="Fall S."/>
            <person name="Zaiya A."/>
            <person name="Naing D."/>
            <person name="Niang N."/>
            <person name="Diouf A."/>
            <person name="Dasylva M.C."/>
            <person name="Toure O."/>
            <person name="Gueye M."/>
            <person name="Gully D."/>
            <person name="Tisseyre P."/>
            <person name="Simpson S."/>
            <person name="Morris K."/>
            <person name="Thomas W.K."/>
        </authorList>
    </citation>
    <scope>NUCLEOTIDE SEQUENCE [LARGE SCALE GENOMIC DNA]</scope>
    <source>
        <strain evidence="1 4">ISRA400</strain>
    </source>
</reference>
<keyword evidence="4" id="KW-1185">Reference proteome</keyword>
<dbReference type="EMBL" id="LS398110">
    <property type="protein sequence ID" value="SPP94650.1"/>
    <property type="molecule type" value="Genomic_DNA"/>
</dbReference>
<name>A0A2U3PZS0_9BRAD</name>
<dbReference type="RefSeq" id="WP_129146313.1">
    <property type="nucleotide sequence ID" value="NZ_JAGIKT010000094.1"/>
</dbReference>
<evidence type="ECO:0000313" key="2">
    <source>
        <dbReference type="EMBL" id="SPP94650.1"/>
    </source>
</evidence>
<dbReference type="Proteomes" id="UP000246085">
    <property type="component" value="Chromosome BRAD3257"/>
</dbReference>
<evidence type="ECO:0000313" key="4">
    <source>
        <dbReference type="Proteomes" id="UP000669317"/>
    </source>
</evidence>
<dbReference type="AlphaFoldDB" id="A0A2U3PZS0"/>
<protein>
    <submittedName>
        <fullName evidence="2">Uncharacterized protein</fullName>
    </submittedName>
</protein>
<dbReference type="Proteomes" id="UP000669317">
    <property type="component" value="Unassembled WGS sequence"/>
</dbReference>
<reference evidence="2 3" key="1">
    <citation type="submission" date="2018-03" db="EMBL/GenBank/DDBJ databases">
        <authorList>
            <person name="Gully D."/>
        </authorList>
    </citation>
    <scope>NUCLEOTIDE SEQUENCE [LARGE SCALE GENOMIC DNA]</scope>
    <source>
        <strain evidence="2">ORS3257</strain>
    </source>
</reference>
<dbReference type="KEGG" id="bvz:BRAD3257_3631"/>
<accession>A0A4Q0Q5B4</accession>
<dbReference type="EMBL" id="JAGIKT010000094">
    <property type="protein sequence ID" value="MBP0115670.1"/>
    <property type="molecule type" value="Genomic_DNA"/>
</dbReference>
<sequence>MNSLLDRIADEHGLISARAASWDAPSSRASFSASRGRLRPLREHGALWQHKLGDLDAERERDLVQRTPPLSAAIARQRCAFGQASDGGSEGMARPDPMINFAELDTQNSRWITAVSSDLN</sequence>